<dbReference type="OrthoDB" id="3873597at2"/>
<reference evidence="2" key="1">
    <citation type="submission" date="2016-10" db="EMBL/GenBank/DDBJ databases">
        <authorList>
            <person name="Varghese N."/>
            <person name="Submissions S."/>
        </authorList>
    </citation>
    <scope>NUCLEOTIDE SEQUENCE [LARGE SCALE GENOMIC DNA]</scope>
    <source>
        <strain evidence="2">DSM 22002</strain>
    </source>
</reference>
<dbReference type="EMBL" id="LT629695">
    <property type="protein sequence ID" value="SDH30724.1"/>
    <property type="molecule type" value="Genomic_DNA"/>
</dbReference>
<sequence length="206" mass="21020">MTIADLDRGKAATIEALRSRMRGMESTAVEVVGLPTPAALQRVLPALRIGGVHAVDSRSLALRMLAAALPPGGWGAMIGLADVGVEAAADAGVPVDRVVLVPQPGEAWASAVAGFAEVLPVVLAAAPSRLAPAEAARLAARVRGADGCLLVLGDWPQPASRIRTLGATWAGADDGLGRIRTARLEVEVSAGDRVPRRAVVDLGGAR</sequence>
<dbReference type="AlphaFoldDB" id="A0A1G8BCC1"/>
<evidence type="ECO:0000313" key="2">
    <source>
        <dbReference type="Proteomes" id="UP000198822"/>
    </source>
</evidence>
<proteinExistence type="predicted"/>
<gene>
    <name evidence="1" type="ORF">SAMN04489720_0883</name>
</gene>
<protein>
    <recommendedName>
        <fullName evidence="3">Protein ImuA</fullName>
    </recommendedName>
</protein>
<evidence type="ECO:0000313" key="1">
    <source>
        <dbReference type="EMBL" id="SDH30724.1"/>
    </source>
</evidence>
<dbReference type="Proteomes" id="UP000198822">
    <property type="component" value="Chromosome I"/>
</dbReference>
<organism evidence="1 2">
    <name type="scientific">Agrococcus jejuensis</name>
    <dbReference type="NCBI Taxonomy" id="399736"/>
    <lineage>
        <taxon>Bacteria</taxon>
        <taxon>Bacillati</taxon>
        <taxon>Actinomycetota</taxon>
        <taxon>Actinomycetes</taxon>
        <taxon>Micrococcales</taxon>
        <taxon>Microbacteriaceae</taxon>
        <taxon>Agrococcus</taxon>
    </lineage>
</organism>
<dbReference type="RefSeq" id="WP_092502784.1">
    <property type="nucleotide sequence ID" value="NZ_LT629695.1"/>
</dbReference>
<keyword evidence="2" id="KW-1185">Reference proteome</keyword>
<name>A0A1G8BCC1_9MICO</name>
<dbReference type="STRING" id="399736.SAMN04489720_0883"/>
<evidence type="ECO:0008006" key="3">
    <source>
        <dbReference type="Google" id="ProtNLM"/>
    </source>
</evidence>
<accession>A0A1G8BCC1</accession>